<dbReference type="SUPFAM" id="SSF52029">
    <property type="entry name" value="GroEL apical domain-like"/>
    <property type="match status" value="1"/>
</dbReference>
<evidence type="ECO:0000313" key="4">
    <source>
        <dbReference type="Proteomes" id="UP000191024"/>
    </source>
</evidence>
<proteinExistence type="inferred from homology"/>
<dbReference type="STRING" id="1230905.A0A1G4J3B7"/>
<dbReference type="InterPro" id="IPR027410">
    <property type="entry name" value="TCP-1-like_intermed_sf"/>
</dbReference>
<evidence type="ECO:0000313" key="3">
    <source>
        <dbReference type="EMBL" id="SCU84071.1"/>
    </source>
</evidence>
<keyword evidence="2" id="KW-0143">Chaperone</keyword>
<sequence length="571" mass="63247">MKRAFQKISVRSVKTLHSRIYDGKRAKHQDDILTHISTLDKIMRSGAHNGYVLYGKKYDRLPQLVSSRNAVEMQQLVKDLITRLQTSEPFDYGAQLQGATKLGKLGLQLFTEINRDTVGPLSTSLTLALLQAYKRCPNEEFVVGLEDAMRKVREFLDIKKISIEGPDQIRQLVSKLTSSAENEVTVTQALGELDYKLLSNDAVRVVRGKRTSDLVQAADGWRHPCGVMDTNEPYLRSLELPSKKLVSLNTPCLALVFDGVLRDSRHILPAMHYASKQKRPLVVICSGKVTGDALTAITIHNNKNRRQQIPSPTVVLRYAPRYGASGLKLQEDVEFMKFLKLPRGLASVYSPEFSELVPSSASAGLYFGSMESFKATTGEAFLYNTLHDATDASETHAVSHTAYRKTVTIYVGAQSELEIDHRRKELDYLINEVLCNGLAQGWVPSSGIALAKGAAYLHGLPDAPEAGPRQLAHVALADALLEPLQHAISDVYGHNKFDSARLASETAQDPEFCSLRLDSIGKVNEDAAQSGFIEPWNTLDATLANVTHFIRMITSCDVLVTKIYDVPKKKN</sequence>
<accession>A0A1G4J3B7</accession>
<dbReference type="PANTHER" id="PTHR45633">
    <property type="entry name" value="60 KDA HEAT SHOCK PROTEIN, MITOCHONDRIAL"/>
    <property type="match status" value="1"/>
</dbReference>
<dbReference type="InterPro" id="IPR001844">
    <property type="entry name" value="Cpn60/GroEL"/>
</dbReference>
<gene>
    <name evidence="3" type="ORF">LAMI_0C06084G</name>
</gene>
<dbReference type="InterPro" id="IPR027413">
    <property type="entry name" value="GROEL-like_equatorial_sf"/>
</dbReference>
<dbReference type="AlphaFoldDB" id="A0A1G4J3B7"/>
<evidence type="ECO:0000256" key="2">
    <source>
        <dbReference type="ARBA" id="ARBA00023186"/>
    </source>
</evidence>
<dbReference type="GO" id="GO:0005737">
    <property type="term" value="C:cytoplasm"/>
    <property type="evidence" value="ECO:0007669"/>
    <property type="project" value="UniProtKB-ARBA"/>
</dbReference>
<reference evidence="4" key="1">
    <citation type="submission" date="2016-03" db="EMBL/GenBank/DDBJ databases">
        <authorList>
            <person name="Devillers H."/>
        </authorList>
    </citation>
    <scope>NUCLEOTIDE SEQUENCE [LARGE SCALE GENOMIC DNA]</scope>
</reference>
<dbReference type="OrthoDB" id="4056908at2759"/>
<dbReference type="Gene3D" id="3.50.7.10">
    <property type="entry name" value="GroEL"/>
    <property type="match status" value="1"/>
</dbReference>
<dbReference type="Gene3D" id="1.10.560.10">
    <property type="entry name" value="GroEL-like equatorial domain"/>
    <property type="match status" value="2"/>
</dbReference>
<protein>
    <submittedName>
        <fullName evidence="3">LAMI_0C06084g1_1</fullName>
    </submittedName>
</protein>
<keyword evidence="4" id="KW-1185">Reference proteome</keyword>
<evidence type="ECO:0000256" key="1">
    <source>
        <dbReference type="ARBA" id="ARBA00006607"/>
    </source>
</evidence>
<dbReference type="InterPro" id="IPR027409">
    <property type="entry name" value="GroEL-like_apical_dom_sf"/>
</dbReference>
<dbReference type="GO" id="GO:0140662">
    <property type="term" value="F:ATP-dependent protein folding chaperone"/>
    <property type="evidence" value="ECO:0007669"/>
    <property type="project" value="InterPro"/>
</dbReference>
<organism evidence="3 4">
    <name type="scientific">Lachancea mirantina</name>
    <dbReference type="NCBI Taxonomy" id="1230905"/>
    <lineage>
        <taxon>Eukaryota</taxon>
        <taxon>Fungi</taxon>
        <taxon>Dikarya</taxon>
        <taxon>Ascomycota</taxon>
        <taxon>Saccharomycotina</taxon>
        <taxon>Saccharomycetes</taxon>
        <taxon>Saccharomycetales</taxon>
        <taxon>Saccharomycetaceae</taxon>
        <taxon>Lachancea</taxon>
    </lineage>
</organism>
<dbReference type="Gene3D" id="3.30.260.10">
    <property type="entry name" value="TCP-1-like chaperonin intermediate domain"/>
    <property type="match status" value="2"/>
</dbReference>
<name>A0A1G4J3B7_9SACH</name>
<comment type="similarity">
    <text evidence="1">Belongs to the chaperonin (HSP60) family.</text>
</comment>
<dbReference type="GO" id="GO:0042026">
    <property type="term" value="P:protein refolding"/>
    <property type="evidence" value="ECO:0007669"/>
    <property type="project" value="InterPro"/>
</dbReference>
<dbReference type="Proteomes" id="UP000191024">
    <property type="component" value="Chromosome C"/>
</dbReference>
<dbReference type="EMBL" id="LT598466">
    <property type="protein sequence ID" value="SCU84071.1"/>
    <property type="molecule type" value="Genomic_DNA"/>
</dbReference>